<dbReference type="GO" id="GO:0016020">
    <property type="term" value="C:membrane"/>
    <property type="evidence" value="ECO:0007669"/>
    <property type="project" value="InterPro"/>
</dbReference>
<evidence type="ECO:0000313" key="5">
    <source>
        <dbReference type="Proteomes" id="UP000683360"/>
    </source>
</evidence>
<evidence type="ECO:0000313" key="4">
    <source>
        <dbReference type="EMBL" id="CAG2227601.1"/>
    </source>
</evidence>
<keyword evidence="2" id="KW-0472">Membrane</keyword>
<keyword evidence="2" id="KW-0812">Transmembrane</keyword>
<accession>A0A8S3TB45</accession>
<dbReference type="InterPro" id="IPR013320">
    <property type="entry name" value="ConA-like_dom_sf"/>
</dbReference>
<keyword evidence="5" id="KW-1185">Reference proteome</keyword>
<dbReference type="InterPro" id="IPR000998">
    <property type="entry name" value="MAM_dom"/>
</dbReference>
<name>A0A8S3TB45_MYTED</name>
<feature type="region of interest" description="Disordered" evidence="1">
    <location>
        <begin position="355"/>
        <end position="375"/>
    </location>
</feature>
<evidence type="ECO:0000259" key="3">
    <source>
        <dbReference type="PROSITE" id="PS50060"/>
    </source>
</evidence>
<sequence length="883" mass="101979">MLIHELQFGLYLNQYEICNQRNMITHKNEINLKLTILDIHLHIINVPFIKSYCTIYYVIRACFTSTLILRYGILDQSCPMQDRLHFFCILDKSQTTNLEKISTESSTMFGAGIPVIIISTMVVMIVAAVVIIVIVCNRKRRAKKSKLCQTPQNTTAAEIIDSSDYNVINYNEMTDISIRKINENKNKTHTKQHQPQNIQNSNENICNKYESLSTKRTSVEHIYESDLVHTNQYESLTNQRELDTNTYESTEQGLPQNMKTSIEQDENICNRYESLSTNRNSAEHMYESDTIPINHYQSLKQQKGLEEHTYESTKHALPVSMNQELSQYESLTIPPGSDKHTYESTEHASQVSMKQEASQYESLTNPPESDKHVYASTKSPRIGYNDTISRTKYIKHLMLEYFSNTSPQNIGVQEEETICRQKPCVLNSQDTQTIEDNCNENGTTISTFEEDHGNWKFDSSNDATWTRHRWMRDHTRVNFKQKGWSINAFSFNGEAGSKRIVSDIEFHVPICLSLWYQFYFNAYDCLFGIFMITDEDKTLLFTVDGNSTSFNKWINISVNANGKDPFKIALEADFTQRNSTATRFILIDDTSISYRPCKGQQVYSGCHDLKEPVEIECETQYLASEIEVFIEPKHLTSQLKNCPAESSKNEINSFCRNLNKTDKCKFSVLNFTTGYEDCYISNMNISVSFQCIANIPVIIVSTLVILIVAAIVVIVIVCNRRKRAKKSQLCQTQQNTTAAEMIDSSDYNVINYEEMKDISIRKINENTDQTHTTQHQPQNIKTTIEQDKNICNEYESCLTKRTSVEHIYESDSIHTNQYESLTNRQELDTHAYESTEDVLPQNKRLQLNRMKTFATDTNYYQPIETQLNIFMSQTQYPLVITNH</sequence>
<reference evidence="4" key="1">
    <citation type="submission" date="2021-03" db="EMBL/GenBank/DDBJ databases">
        <authorList>
            <person name="Bekaert M."/>
        </authorList>
    </citation>
    <scope>NUCLEOTIDE SEQUENCE</scope>
</reference>
<organism evidence="4 5">
    <name type="scientific">Mytilus edulis</name>
    <name type="common">Blue mussel</name>
    <dbReference type="NCBI Taxonomy" id="6550"/>
    <lineage>
        <taxon>Eukaryota</taxon>
        <taxon>Metazoa</taxon>
        <taxon>Spiralia</taxon>
        <taxon>Lophotrochozoa</taxon>
        <taxon>Mollusca</taxon>
        <taxon>Bivalvia</taxon>
        <taxon>Autobranchia</taxon>
        <taxon>Pteriomorphia</taxon>
        <taxon>Mytilida</taxon>
        <taxon>Mytiloidea</taxon>
        <taxon>Mytilidae</taxon>
        <taxon>Mytilinae</taxon>
        <taxon>Mytilus</taxon>
    </lineage>
</organism>
<feature type="transmembrane region" description="Helical" evidence="2">
    <location>
        <begin position="695"/>
        <end position="718"/>
    </location>
</feature>
<gene>
    <name evidence="4" type="ORF">MEDL_40655</name>
</gene>
<keyword evidence="2" id="KW-1133">Transmembrane helix</keyword>
<protein>
    <recommendedName>
        <fullName evidence="3">MAM domain-containing protein</fullName>
    </recommendedName>
</protein>
<dbReference type="AlphaFoldDB" id="A0A8S3TB45"/>
<evidence type="ECO:0000256" key="2">
    <source>
        <dbReference type="SAM" id="Phobius"/>
    </source>
</evidence>
<dbReference type="EMBL" id="CAJPWZ010001968">
    <property type="protein sequence ID" value="CAG2227601.1"/>
    <property type="molecule type" value="Genomic_DNA"/>
</dbReference>
<proteinExistence type="predicted"/>
<dbReference type="SUPFAM" id="SSF49899">
    <property type="entry name" value="Concanavalin A-like lectins/glucanases"/>
    <property type="match status" value="1"/>
</dbReference>
<feature type="domain" description="MAM" evidence="3">
    <location>
        <begin position="422"/>
        <end position="599"/>
    </location>
</feature>
<dbReference type="PROSITE" id="PS50060">
    <property type="entry name" value="MAM_2"/>
    <property type="match status" value="1"/>
</dbReference>
<feature type="transmembrane region" description="Helical" evidence="2">
    <location>
        <begin position="109"/>
        <end position="135"/>
    </location>
</feature>
<comment type="caution">
    <text evidence="4">The sequence shown here is derived from an EMBL/GenBank/DDBJ whole genome shotgun (WGS) entry which is preliminary data.</text>
</comment>
<dbReference type="Proteomes" id="UP000683360">
    <property type="component" value="Unassembled WGS sequence"/>
</dbReference>
<evidence type="ECO:0000256" key="1">
    <source>
        <dbReference type="SAM" id="MobiDB-lite"/>
    </source>
</evidence>
<feature type="compositionally biased region" description="Polar residues" evidence="1">
    <location>
        <begin position="355"/>
        <end position="367"/>
    </location>
</feature>
<feature type="transmembrane region" description="Helical" evidence="2">
    <location>
        <begin position="55"/>
        <end position="73"/>
    </location>
</feature>